<keyword evidence="3" id="KW-0378">Hydrolase</keyword>
<dbReference type="InterPro" id="IPR003156">
    <property type="entry name" value="DHHA1_dom"/>
</dbReference>
<protein>
    <submittedName>
        <fullName evidence="3">Phosphoesterase RecJ-like protein</fullName>
        <ecNumber evidence="3">3.1.13.3</ecNumber>
        <ecNumber evidence="3">3.1.3.7</ecNumber>
    </submittedName>
</protein>
<evidence type="ECO:0000259" key="2">
    <source>
        <dbReference type="Pfam" id="PF02272"/>
    </source>
</evidence>
<dbReference type="Gene3D" id="3.10.310.30">
    <property type="match status" value="1"/>
</dbReference>
<evidence type="ECO:0000313" key="4">
    <source>
        <dbReference type="Proteomes" id="UP001519287"/>
    </source>
</evidence>
<comment type="caution">
    <text evidence="3">The sequence shown here is derived from an EMBL/GenBank/DDBJ whole genome shotgun (WGS) entry which is preliminary data.</text>
</comment>
<dbReference type="SUPFAM" id="SSF64182">
    <property type="entry name" value="DHH phosphoesterases"/>
    <property type="match status" value="1"/>
</dbReference>
<reference evidence="3 4" key="1">
    <citation type="submission" date="2021-03" db="EMBL/GenBank/DDBJ databases">
        <title>Genomic Encyclopedia of Type Strains, Phase IV (KMG-IV): sequencing the most valuable type-strain genomes for metagenomic binning, comparative biology and taxonomic classification.</title>
        <authorList>
            <person name="Goeker M."/>
        </authorList>
    </citation>
    <scope>NUCLEOTIDE SEQUENCE [LARGE SCALE GENOMIC DNA]</scope>
    <source>
        <strain evidence="3 4">DSM 26048</strain>
    </source>
</reference>
<feature type="domain" description="DHHA1" evidence="2">
    <location>
        <begin position="247"/>
        <end position="329"/>
    </location>
</feature>
<organism evidence="3 4">
    <name type="scientific">Paenibacillus eucommiae</name>
    <dbReference type="NCBI Taxonomy" id="1355755"/>
    <lineage>
        <taxon>Bacteria</taxon>
        <taxon>Bacillati</taxon>
        <taxon>Bacillota</taxon>
        <taxon>Bacilli</taxon>
        <taxon>Bacillales</taxon>
        <taxon>Paenibacillaceae</taxon>
        <taxon>Paenibacillus</taxon>
    </lineage>
</organism>
<dbReference type="EC" id="3.1.13.3" evidence="3"/>
<keyword evidence="4" id="KW-1185">Reference proteome</keyword>
<evidence type="ECO:0000313" key="3">
    <source>
        <dbReference type="EMBL" id="MBP1991291.1"/>
    </source>
</evidence>
<dbReference type="InterPro" id="IPR001667">
    <property type="entry name" value="DDH_dom"/>
</dbReference>
<dbReference type="GO" id="GO:0008441">
    <property type="term" value="F:3'(2'),5'-bisphosphate nucleotidase activity"/>
    <property type="evidence" value="ECO:0007669"/>
    <property type="project" value="UniProtKB-EC"/>
</dbReference>
<dbReference type="InterPro" id="IPR051319">
    <property type="entry name" value="Oligoribo/pAp-PDE_c-di-AMP_PDE"/>
</dbReference>
<accession>A0ABS4IWB1</accession>
<dbReference type="PANTHER" id="PTHR47618">
    <property type="entry name" value="BIFUNCTIONAL OLIGORIBONUCLEASE AND PAP PHOSPHATASE NRNA"/>
    <property type="match status" value="1"/>
</dbReference>
<sequence>MIDALQEHDHAYKLQLQAAAEFINRQDDFLVVSHIQPDGDAASSTFAMGWILKQLGKSFTLINEGLIPAKFDFLRNTDPIIDFSSERPSRRFQNVISVDCADFSRMGQISTLFDDQVQLLNIDHHPTNDRFGTCHLIKHDAAATVQILYDLSVELQITPFMEFATCIYTGLLTDTGGFRYSNTSPEVMLIGARLLALGVQGSVIAEQVLERVTFSQLILLQKALSTLAFSHDRKLSWITVSQQDLIQSGASSDDLDGLVNYPRNVEGVEVGMLFKEKEPGVVKVSLRSAGNVDVASIAQALGGGGHVRAAGCTLFETLEQAVKIMIQEVGKELT</sequence>
<dbReference type="RefSeq" id="WP_209972047.1">
    <property type="nucleotide sequence ID" value="NZ_JAGGLB010000008.1"/>
</dbReference>
<feature type="domain" description="DDH" evidence="1">
    <location>
        <begin position="29"/>
        <end position="170"/>
    </location>
</feature>
<dbReference type="Pfam" id="PF01368">
    <property type="entry name" value="DHH"/>
    <property type="match status" value="1"/>
</dbReference>
<gene>
    <name evidence="3" type="ORF">J2Z66_002898</name>
</gene>
<name>A0ABS4IWB1_9BACL</name>
<dbReference type="Proteomes" id="UP001519287">
    <property type="component" value="Unassembled WGS sequence"/>
</dbReference>
<evidence type="ECO:0000259" key="1">
    <source>
        <dbReference type="Pfam" id="PF01368"/>
    </source>
</evidence>
<dbReference type="PANTHER" id="PTHR47618:SF1">
    <property type="entry name" value="BIFUNCTIONAL OLIGORIBONUCLEASE AND PAP PHOSPHATASE NRNA"/>
    <property type="match status" value="1"/>
</dbReference>
<dbReference type="EMBL" id="JAGGLB010000008">
    <property type="protein sequence ID" value="MBP1991291.1"/>
    <property type="molecule type" value="Genomic_DNA"/>
</dbReference>
<dbReference type="Pfam" id="PF02272">
    <property type="entry name" value="DHHA1"/>
    <property type="match status" value="1"/>
</dbReference>
<proteinExistence type="predicted"/>
<dbReference type="EC" id="3.1.3.7" evidence="3"/>
<dbReference type="Gene3D" id="3.90.1640.10">
    <property type="entry name" value="inorganic pyrophosphatase (n-terminal core)"/>
    <property type="match status" value="1"/>
</dbReference>
<dbReference type="InterPro" id="IPR038763">
    <property type="entry name" value="DHH_sf"/>
</dbReference>